<comment type="subcellular location">
    <subcellularLocation>
        <location evidence="1">Membrane</location>
    </subcellularLocation>
</comment>
<dbReference type="PRINTS" id="PR00237">
    <property type="entry name" value="GPCRRHODOPSN"/>
</dbReference>
<keyword evidence="5" id="KW-0297">G-protein coupled receptor</keyword>
<evidence type="ECO:0000256" key="4">
    <source>
        <dbReference type="ARBA" id="ARBA00023136"/>
    </source>
</evidence>
<keyword evidence="2 5" id="KW-0812">Transmembrane</keyword>
<dbReference type="InParanoid" id="B3SCY2"/>
<feature type="transmembrane region" description="Helical" evidence="6">
    <location>
        <begin position="140"/>
        <end position="157"/>
    </location>
</feature>
<comment type="similarity">
    <text evidence="5">Belongs to the G-protein coupled receptor 1 family.</text>
</comment>
<evidence type="ECO:0000256" key="3">
    <source>
        <dbReference type="ARBA" id="ARBA00022989"/>
    </source>
</evidence>
<keyword evidence="5" id="KW-0807">Transducer</keyword>
<dbReference type="AlphaFoldDB" id="B3SCY2"/>
<feature type="transmembrane region" description="Helical" evidence="6">
    <location>
        <begin position="20"/>
        <end position="38"/>
    </location>
</feature>
<dbReference type="OMA" id="RIWSINS"/>
<dbReference type="EMBL" id="DS985274">
    <property type="protein sequence ID" value="EDV19399.1"/>
    <property type="molecule type" value="Genomic_DNA"/>
</dbReference>
<dbReference type="eggNOG" id="KOG3656">
    <property type="taxonomic scope" value="Eukaryota"/>
</dbReference>
<accession>B3SCY2</accession>
<dbReference type="GeneID" id="6759301"/>
<sequence length="314" mass="36300">MDNCSDYHSSQKISGLHPVYGILSILGIIGNGIVYRVIRQQKGSNAQSAEIFITSLAVADMLTGLFAIAVPDFVIPYKYYHYPSIGLPVFCAMVSSQYFIFYFGFISLYTIAAISFERWCAIAVPSSYRCLFQAHRTKRYVMIIWLVGLIFPIDNIFKHVLVNKDGCGRCRWTVMFNNDSIERIVFLNLELIRIFLPTILIVFFYSDIARRIWSINSHFQNRDTFCIKITVMAFFAAFVFLLCWIPNELYFTLVIFKVTKMDSVIHRTTKSMIILNSCLNPIIYMSANSKYRKCFRQWLLGHNRITFVAPKMAA</sequence>
<evidence type="ECO:0000256" key="2">
    <source>
        <dbReference type="ARBA" id="ARBA00022692"/>
    </source>
</evidence>
<dbReference type="KEGG" id="tad:TRIADDRAFT_62137"/>
<dbReference type="OrthoDB" id="10042731at2759"/>
<gene>
    <name evidence="8" type="ORF">TRIADDRAFT_62137</name>
</gene>
<feature type="transmembrane region" description="Helical" evidence="6">
    <location>
        <begin position="225"/>
        <end position="247"/>
    </location>
</feature>
<evidence type="ECO:0000313" key="9">
    <source>
        <dbReference type="Proteomes" id="UP000009022"/>
    </source>
</evidence>
<protein>
    <recommendedName>
        <fullName evidence="7">G-protein coupled receptors family 1 profile domain-containing protein</fullName>
    </recommendedName>
</protein>
<keyword evidence="5" id="KW-0675">Receptor</keyword>
<organism evidence="8 9">
    <name type="scientific">Trichoplax adhaerens</name>
    <name type="common">Trichoplax reptans</name>
    <dbReference type="NCBI Taxonomy" id="10228"/>
    <lineage>
        <taxon>Eukaryota</taxon>
        <taxon>Metazoa</taxon>
        <taxon>Placozoa</taxon>
        <taxon>Uniplacotomia</taxon>
        <taxon>Trichoplacea</taxon>
        <taxon>Trichoplacidae</taxon>
        <taxon>Trichoplax</taxon>
    </lineage>
</organism>
<dbReference type="HOGENOM" id="CLU_009579_6_0_1"/>
<evidence type="ECO:0000256" key="5">
    <source>
        <dbReference type="RuleBase" id="RU000688"/>
    </source>
</evidence>
<reference evidence="8 9" key="1">
    <citation type="journal article" date="2008" name="Nature">
        <title>The Trichoplax genome and the nature of placozoans.</title>
        <authorList>
            <person name="Srivastava M."/>
            <person name="Begovic E."/>
            <person name="Chapman J."/>
            <person name="Putnam N.H."/>
            <person name="Hellsten U."/>
            <person name="Kawashima T."/>
            <person name="Kuo A."/>
            <person name="Mitros T."/>
            <person name="Salamov A."/>
            <person name="Carpenter M.L."/>
            <person name="Signorovitch A.Y."/>
            <person name="Moreno M.A."/>
            <person name="Kamm K."/>
            <person name="Grimwood J."/>
            <person name="Schmutz J."/>
            <person name="Shapiro H."/>
            <person name="Grigoriev I.V."/>
            <person name="Buss L.W."/>
            <person name="Schierwater B."/>
            <person name="Dellaporta S.L."/>
            <person name="Rokhsar D.S."/>
        </authorList>
    </citation>
    <scope>NUCLEOTIDE SEQUENCE [LARGE SCALE GENOMIC DNA]</scope>
    <source>
        <strain evidence="8 9">Grell-BS-1999</strain>
    </source>
</reference>
<dbReference type="Pfam" id="PF00001">
    <property type="entry name" value="7tm_1"/>
    <property type="match status" value="1"/>
</dbReference>
<feature type="transmembrane region" description="Helical" evidence="6">
    <location>
        <begin position="50"/>
        <end position="70"/>
    </location>
</feature>
<evidence type="ECO:0000313" key="8">
    <source>
        <dbReference type="EMBL" id="EDV19399.1"/>
    </source>
</evidence>
<dbReference type="Gene3D" id="1.20.1070.10">
    <property type="entry name" value="Rhodopsin 7-helix transmembrane proteins"/>
    <property type="match status" value="1"/>
</dbReference>
<dbReference type="PROSITE" id="PS00237">
    <property type="entry name" value="G_PROTEIN_RECEP_F1_1"/>
    <property type="match status" value="1"/>
</dbReference>
<dbReference type="PROSITE" id="PS50262">
    <property type="entry name" value="G_PROTEIN_RECEP_F1_2"/>
    <property type="match status" value="1"/>
</dbReference>
<feature type="transmembrane region" description="Helical" evidence="6">
    <location>
        <begin position="99"/>
        <end position="119"/>
    </location>
</feature>
<dbReference type="FunCoup" id="B3SCY2">
    <property type="interactions" value="99"/>
</dbReference>
<dbReference type="STRING" id="10228.B3SCY2"/>
<dbReference type="CTD" id="6759301"/>
<dbReference type="GO" id="GO:0004930">
    <property type="term" value="F:G protein-coupled receptor activity"/>
    <property type="evidence" value="ECO:0007669"/>
    <property type="project" value="UniProtKB-KW"/>
</dbReference>
<dbReference type="PhylomeDB" id="B3SCY2"/>
<dbReference type="PANTHER" id="PTHR45698">
    <property type="entry name" value="TRACE AMINE-ASSOCIATED RECEPTOR 19N-RELATED"/>
    <property type="match status" value="1"/>
</dbReference>
<proteinExistence type="inferred from homology"/>
<evidence type="ECO:0000259" key="7">
    <source>
        <dbReference type="PROSITE" id="PS50262"/>
    </source>
</evidence>
<evidence type="ECO:0000256" key="6">
    <source>
        <dbReference type="SAM" id="Phobius"/>
    </source>
</evidence>
<dbReference type="InterPro" id="IPR000276">
    <property type="entry name" value="GPCR_Rhodpsn"/>
</dbReference>
<dbReference type="InterPro" id="IPR017452">
    <property type="entry name" value="GPCR_Rhodpsn_7TM"/>
</dbReference>
<keyword evidence="9" id="KW-1185">Reference proteome</keyword>
<feature type="domain" description="G-protein coupled receptors family 1 profile" evidence="7">
    <location>
        <begin position="30"/>
        <end position="284"/>
    </location>
</feature>
<dbReference type="SUPFAM" id="SSF81321">
    <property type="entry name" value="Family A G protein-coupled receptor-like"/>
    <property type="match status" value="1"/>
</dbReference>
<evidence type="ECO:0000256" key="1">
    <source>
        <dbReference type="ARBA" id="ARBA00004370"/>
    </source>
</evidence>
<feature type="transmembrane region" description="Helical" evidence="6">
    <location>
        <begin position="184"/>
        <end position="205"/>
    </location>
</feature>
<dbReference type="PANTHER" id="PTHR45698:SF1">
    <property type="entry name" value="TRACE AMINE-ASSOCIATED RECEPTOR 13C-LIKE"/>
    <property type="match status" value="1"/>
</dbReference>
<dbReference type="CDD" id="cd00637">
    <property type="entry name" value="7tm_classA_rhodopsin-like"/>
    <property type="match status" value="1"/>
</dbReference>
<dbReference type="RefSeq" id="XP_002118088.1">
    <property type="nucleotide sequence ID" value="XM_002118052.1"/>
</dbReference>
<dbReference type="GO" id="GO:0016020">
    <property type="term" value="C:membrane"/>
    <property type="evidence" value="ECO:0007669"/>
    <property type="project" value="UniProtKB-SubCell"/>
</dbReference>
<name>B3SCY2_TRIAD</name>
<dbReference type="Proteomes" id="UP000009022">
    <property type="component" value="Unassembled WGS sequence"/>
</dbReference>
<keyword evidence="3 6" id="KW-1133">Transmembrane helix</keyword>
<keyword evidence="4 6" id="KW-0472">Membrane</keyword>